<keyword evidence="1" id="KW-0472">Membrane</keyword>
<dbReference type="EMBL" id="JBHUCO010000024">
    <property type="protein sequence ID" value="MFD1520221.1"/>
    <property type="molecule type" value="Genomic_DNA"/>
</dbReference>
<organism evidence="3 4">
    <name type="scientific">Pseudonocardia yunnanensis</name>
    <dbReference type="NCBI Taxonomy" id="58107"/>
    <lineage>
        <taxon>Bacteria</taxon>
        <taxon>Bacillati</taxon>
        <taxon>Actinomycetota</taxon>
        <taxon>Actinomycetes</taxon>
        <taxon>Pseudonocardiales</taxon>
        <taxon>Pseudonocardiaceae</taxon>
        <taxon>Pseudonocardia</taxon>
    </lineage>
</organism>
<evidence type="ECO:0000256" key="1">
    <source>
        <dbReference type="SAM" id="Phobius"/>
    </source>
</evidence>
<feature type="transmembrane region" description="Helical" evidence="1">
    <location>
        <begin position="131"/>
        <end position="147"/>
    </location>
</feature>
<keyword evidence="1" id="KW-0812">Transmembrane</keyword>
<dbReference type="Proteomes" id="UP001597114">
    <property type="component" value="Unassembled WGS sequence"/>
</dbReference>
<comment type="caution">
    <text evidence="3">The sequence shown here is derived from an EMBL/GenBank/DDBJ whole genome shotgun (WGS) entry which is preliminary data.</text>
</comment>
<evidence type="ECO:0000313" key="4">
    <source>
        <dbReference type="Proteomes" id="UP001597114"/>
    </source>
</evidence>
<feature type="transmembrane region" description="Helical" evidence="1">
    <location>
        <begin position="30"/>
        <end position="50"/>
    </location>
</feature>
<keyword evidence="4" id="KW-1185">Reference proteome</keyword>
<evidence type="ECO:0000259" key="2">
    <source>
        <dbReference type="Pfam" id="PF04235"/>
    </source>
</evidence>
<dbReference type="PANTHER" id="PTHR30590">
    <property type="entry name" value="INNER MEMBRANE PROTEIN"/>
    <property type="match status" value="1"/>
</dbReference>
<feature type="transmembrane region" description="Helical" evidence="1">
    <location>
        <begin position="322"/>
        <end position="344"/>
    </location>
</feature>
<feature type="transmembrane region" description="Helical" evidence="1">
    <location>
        <begin position="62"/>
        <end position="86"/>
    </location>
</feature>
<keyword evidence="1" id="KW-1133">Transmembrane helix</keyword>
<name>A0ABW4EXQ5_9PSEU</name>
<feature type="transmembrane region" description="Helical" evidence="1">
    <location>
        <begin position="244"/>
        <end position="264"/>
    </location>
</feature>
<feature type="domain" description="DUF418" evidence="2">
    <location>
        <begin position="225"/>
        <end position="389"/>
    </location>
</feature>
<dbReference type="RefSeq" id="WP_344727573.1">
    <property type="nucleotide sequence ID" value="NZ_BAAAUS010000043.1"/>
</dbReference>
<proteinExistence type="predicted"/>
<feature type="transmembrane region" description="Helical" evidence="1">
    <location>
        <begin position="159"/>
        <end position="179"/>
    </location>
</feature>
<dbReference type="PANTHER" id="PTHR30590:SF2">
    <property type="entry name" value="INNER MEMBRANE PROTEIN"/>
    <property type="match status" value="1"/>
</dbReference>
<dbReference type="InterPro" id="IPR007349">
    <property type="entry name" value="DUF418"/>
</dbReference>
<feature type="transmembrane region" description="Helical" evidence="1">
    <location>
        <begin position="276"/>
        <end position="301"/>
    </location>
</feature>
<dbReference type="InterPro" id="IPR052529">
    <property type="entry name" value="Bact_Transport_Assoc"/>
</dbReference>
<feature type="transmembrane region" description="Helical" evidence="1">
    <location>
        <begin position="199"/>
        <end position="223"/>
    </location>
</feature>
<dbReference type="Pfam" id="PF04235">
    <property type="entry name" value="DUF418"/>
    <property type="match status" value="1"/>
</dbReference>
<accession>A0ABW4EXQ5</accession>
<evidence type="ECO:0000313" key="3">
    <source>
        <dbReference type="EMBL" id="MFD1520221.1"/>
    </source>
</evidence>
<feature type="transmembrane region" description="Helical" evidence="1">
    <location>
        <begin position="350"/>
        <end position="370"/>
    </location>
</feature>
<sequence length="403" mass="42223">MTASGPVASAGYGGTPQSERKLAPDLARGVMLLLIAMAYAGVYAGVAFGGRLPEGTSVADTVARFVVVLVLDNRAFPMFAVLYGYGLAWMVARRRRSGAADSEIRRLLRRRSLLLVAFGSVHALLVFPGEILASYGLAGLVLGWLLFRSDRAVARTIAVLVPCYVVTVTAAMVSLAAAPDVAGYAVPGYITAADWSMRLAGVPFTPIFIAVAYPLLLLVVLGFRAGRSGLLDDPSRHRPLLIRIAVGGIATSVLGALPAALIAIDAVRPDIVSTGALLALQVLTGVLGGAGYAAAFGLLALRLDERRGPITRAVVAVGQRSLTFYLFNSVLVAVVLHHDLLAVGDRVDSIGALAVAAAVWLVALAVAAWMDRTGRPGPVDALLRRLVSGSRPHDQRAVDQPRP</sequence>
<reference evidence="4" key="1">
    <citation type="journal article" date="2019" name="Int. J. Syst. Evol. Microbiol.">
        <title>The Global Catalogue of Microorganisms (GCM) 10K type strain sequencing project: providing services to taxonomists for standard genome sequencing and annotation.</title>
        <authorList>
            <consortium name="The Broad Institute Genomics Platform"/>
            <consortium name="The Broad Institute Genome Sequencing Center for Infectious Disease"/>
            <person name="Wu L."/>
            <person name="Ma J."/>
        </authorList>
    </citation>
    <scope>NUCLEOTIDE SEQUENCE [LARGE SCALE GENOMIC DNA]</scope>
    <source>
        <strain evidence="4">CCM 7043</strain>
    </source>
</reference>
<gene>
    <name evidence="3" type="ORF">ACFSJD_22190</name>
</gene>
<protein>
    <submittedName>
        <fullName evidence="3">DUF418 domain-containing protein</fullName>
    </submittedName>
</protein>